<dbReference type="Gene3D" id="1.25.40.10">
    <property type="entry name" value="Tetratricopeptide repeat domain"/>
    <property type="match status" value="1"/>
</dbReference>
<evidence type="ECO:0000256" key="2">
    <source>
        <dbReference type="ARBA" id="ARBA00022803"/>
    </source>
</evidence>
<dbReference type="PROSITE" id="PS50005">
    <property type="entry name" value="TPR"/>
    <property type="match status" value="1"/>
</dbReference>
<protein>
    <recommendedName>
        <fullName evidence="4">Tetratricopeptide repeat protein</fullName>
    </recommendedName>
</protein>
<dbReference type="SUPFAM" id="SSF48452">
    <property type="entry name" value="TPR-like"/>
    <property type="match status" value="1"/>
</dbReference>
<evidence type="ECO:0008006" key="4">
    <source>
        <dbReference type="Google" id="ProtNLM"/>
    </source>
</evidence>
<comment type="caution">
    <text evidence="3">The sequence shown here is derived from an EMBL/GenBank/DDBJ whole genome shotgun (WGS) entry which is preliminary data.</text>
</comment>
<evidence type="ECO:0000313" key="3">
    <source>
        <dbReference type="EMBL" id="GAI61909.1"/>
    </source>
</evidence>
<keyword evidence="1" id="KW-0677">Repeat</keyword>
<dbReference type="EMBL" id="BARW01000272">
    <property type="protein sequence ID" value="GAI61909.1"/>
    <property type="molecule type" value="Genomic_DNA"/>
</dbReference>
<dbReference type="NCBIfam" id="NF047558">
    <property type="entry name" value="TPR_END_plus"/>
    <property type="match status" value="1"/>
</dbReference>
<keyword evidence="2" id="KW-0802">TPR repeat</keyword>
<dbReference type="Pfam" id="PF13181">
    <property type="entry name" value="TPR_8"/>
    <property type="match status" value="1"/>
</dbReference>
<gene>
    <name evidence="3" type="ORF">S12H4_01388</name>
</gene>
<organism evidence="3">
    <name type="scientific">marine sediment metagenome</name>
    <dbReference type="NCBI Taxonomy" id="412755"/>
    <lineage>
        <taxon>unclassified sequences</taxon>
        <taxon>metagenomes</taxon>
        <taxon>ecological metagenomes</taxon>
    </lineage>
</organism>
<dbReference type="InterPro" id="IPR019734">
    <property type="entry name" value="TPR_rpt"/>
</dbReference>
<evidence type="ECO:0000256" key="1">
    <source>
        <dbReference type="ARBA" id="ARBA00022737"/>
    </source>
</evidence>
<accession>X1S276</accession>
<name>X1S276_9ZZZZ</name>
<dbReference type="PANTHER" id="PTHR44943">
    <property type="entry name" value="CELLULOSE SYNTHASE OPERON PROTEIN C"/>
    <property type="match status" value="1"/>
</dbReference>
<dbReference type="InterPro" id="IPR051685">
    <property type="entry name" value="Ycf3/AcsC/BcsC/TPR_MFPF"/>
</dbReference>
<dbReference type="SMART" id="SM00028">
    <property type="entry name" value="TPR"/>
    <property type="match status" value="3"/>
</dbReference>
<reference evidence="3" key="1">
    <citation type="journal article" date="2014" name="Front. Microbiol.">
        <title>High frequency of phylogenetically diverse reductive dehalogenase-homologous genes in deep subseafloor sedimentary metagenomes.</title>
        <authorList>
            <person name="Kawai M."/>
            <person name="Futagami T."/>
            <person name="Toyoda A."/>
            <person name="Takaki Y."/>
            <person name="Nishi S."/>
            <person name="Hori S."/>
            <person name="Arai W."/>
            <person name="Tsubouchi T."/>
            <person name="Morono Y."/>
            <person name="Uchiyama I."/>
            <person name="Ito T."/>
            <person name="Fujiyama A."/>
            <person name="Inagaki F."/>
            <person name="Takami H."/>
        </authorList>
    </citation>
    <scope>NUCLEOTIDE SEQUENCE</scope>
    <source>
        <strain evidence="3">Expedition CK06-06</strain>
    </source>
</reference>
<feature type="non-terminal residue" evidence="3">
    <location>
        <position position="1"/>
    </location>
</feature>
<dbReference type="PANTHER" id="PTHR44943:SF8">
    <property type="entry name" value="TPR REPEAT-CONTAINING PROTEIN MJ0263"/>
    <property type="match status" value="1"/>
</dbReference>
<sequence length="344" mass="41070">GCLKYNEKKNRISFWLKMPNKDIKRRLGINLDIWWDHIMNAYNAFNLHVLKLKFHSIEWDYPSSYKKTHIATSTQKSEGKTVLVIPNYDWREIYSHNIDLPKFTVPPEKFPIGIKTQDNKLINLNIDYTRGKYELVSQTYVKDDQFFAEWITFKFNFNFDEFEHQFKIKTLNIVIDRKDQLYIFRSCINCEFIIPVHRHILYKNNECPKCKNKFDIDKYQKEAWVSLFIDALQKEKYEFALKYGKIALDHDKNNPKLWNDVGITLLKLIKIDQAIFCFKKSRELDKSLPDPYYNLSCAYSLNGDTETAINYLKKAIEINPEFKNIAQNDSDFNNIRDSTQFKNL</sequence>
<dbReference type="InterPro" id="IPR011990">
    <property type="entry name" value="TPR-like_helical_dom_sf"/>
</dbReference>
<dbReference type="AlphaFoldDB" id="X1S276"/>
<dbReference type="PROSITE" id="PS50293">
    <property type="entry name" value="TPR_REGION"/>
    <property type="match status" value="1"/>
</dbReference>
<proteinExistence type="predicted"/>